<evidence type="ECO:0000256" key="2">
    <source>
        <dbReference type="ARBA" id="ARBA00007647"/>
    </source>
</evidence>
<evidence type="ECO:0000256" key="1">
    <source>
        <dbReference type="ARBA" id="ARBA00004370"/>
    </source>
</evidence>
<keyword evidence="5" id="KW-0472">Membrane</keyword>
<evidence type="ECO:0000313" key="8">
    <source>
        <dbReference type="Proteomes" id="UP000663879"/>
    </source>
</evidence>
<dbReference type="InterPro" id="IPR008166">
    <property type="entry name" value="Glyco_transf_92"/>
</dbReference>
<dbReference type="Proteomes" id="UP000663879">
    <property type="component" value="Unassembled WGS sequence"/>
</dbReference>
<name>A0A813U0W1_9BILA</name>
<dbReference type="Pfam" id="PF01697">
    <property type="entry name" value="Glyco_transf_92"/>
    <property type="match status" value="1"/>
</dbReference>
<proteinExistence type="inferred from homology"/>
<evidence type="ECO:0000256" key="6">
    <source>
        <dbReference type="RuleBase" id="RU366017"/>
    </source>
</evidence>
<dbReference type="EMBL" id="CAJNOC010000959">
    <property type="protein sequence ID" value="CAF0821566.1"/>
    <property type="molecule type" value="Genomic_DNA"/>
</dbReference>
<dbReference type="GO" id="GO:0016020">
    <property type="term" value="C:membrane"/>
    <property type="evidence" value="ECO:0007669"/>
    <property type="project" value="UniProtKB-SubCell"/>
</dbReference>
<comment type="similarity">
    <text evidence="2 6">Belongs to the glycosyltransferase 92 family.</text>
</comment>
<reference evidence="7" key="1">
    <citation type="submission" date="2021-02" db="EMBL/GenBank/DDBJ databases">
        <authorList>
            <person name="Nowell W R."/>
        </authorList>
    </citation>
    <scope>NUCLEOTIDE SEQUENCE</scope>
    <source>
        <strain evidence="7">Ploen Becks lab</strain>
    </source>
</reference>
<comment type="subcellular location">
    <subcellularLocation>
        <location evidence="1">Membrane</location>
    </subcellularLocation>
</comment>
<comment type="caution">
    <text evidence="7">The sequence shown here is derived from an EMBL/GenBank/DDBJ whole genome shotgun (WGS) entry which is preliminary data.</text>
</comment>
<organism evidence="7 8">
    <name type="scientific">Brachionus calyciflorus</name>
    <dbReference type="NCBI Taxonomy" id="104777"/>
    <lineage>
        <taxon>Eukaryota</taxon>
        <taxon>Metazoa</taxon>
        <taxon>Spiralia</taxon>
        <taxon>Gnathifera</taxon>
        <taxon>Rotifera</taxon>
        <taxon>Eurotatoria</taxon>
        <taxon>Monogononta</taxon>
        <taxon>Pseudotrocha</taxon>
        <taxon>Ploima</taxon>
        <taxon>Brachionidae</taxon>
        <taxon>Brachionus</taxon>
    </lineage>
</organism>
<protein>
    <recommendedName>
        <fullName evidence="6">Glycosyltransferase family 92 protein</fullName>
        <ecNumber evidence="6">2.4.1.-</ecNumber>
    </recommendedName>
</protein>
<sequence>MCSNDCLLHSKYEYEYLSNYDFDEFILPRKHGSNYFMNVNFKENSSCDDFKNWTNENKINYNIIDYVKSLLKNYGSDVAYFHFPNVQYLVDFEQVKKQLLNINSDYLINYETEFTKLKYHLNNVTDQIYLKSMRDLQPYLNCLNESISKNNFYLPRWNNVYASVINNREGKSIYLTNNTLSYNQHYAWITRPNTKGVRLPVDVAFVCHLRDHDISIVRDYSSNELFLDLEYYRFIFDLTLR</sequence>
<evidence type="ECO:0000256" key="3">
    <source>
        <dbReference type="ARBA" id="ARBA00022676"/>
    </source>
</evidence>
<accession>A0A813U0W1</accession>
<gene>
    <name evidence="7" type="ORF">OXX778_LOCUS7493</name>
</gene>
<evidence type="ECO:0000313" key="7">
    <source>
        <dbReference type="EMBL" id="CAF0821566.1"/>
    </source>
</evidence>
<evidence type="ECO:0000256" key="4">
    <source>
        <dbReference type="ARBA" id="ARBA00022679"/>
    </source>
</evidence>
<evidence type="ECO:0000256" key="5">
    <source>
        <dbReference type="ARBA" id="ARBA00023136"/>
    </source>
</evidence>
<keyword evidence="3 6" id="KW-0328">Glycosyltransferase</keyword>
<dbReference type="GO" id="GO:0016757">
    <property type="term" value="F:glycosyltransferase activity"/>
    <property type="evidence" value="ECO:0007669"/>
    <property type="project" value="UniProtKB-UniRule"/>
</dbReference>
<dbReference type="EC" id="2.4.1.-" evidence="6"/>
<keyword evidence="8" id="KW-1185">Reference proteome</keyword>
<dbReference type="AlphaFoldDB" id="A0A813U0W1"/>
<keyword evidence="4 6" id="KW-0808">Transferase</keyword>